<protein>
    <submittedName>
        <fullName evidence="7">Tetratricopeptide repeat protein</fullName>
    </submittedName>
</protein>
<dbReference type="PANTHER" id="PTHR35807:SF1">
    <property type="entry name" value="TRANSCRIPTIONAL REGULATOR REDD"/>
    <property type="match status" value="1"/>
</dbReference>
<evidence type="ECO:0000259" key="6">
    <source>
        <dbReference type="PROSITE" id="PS51755"/>
    </source>
</evidence>
<keyword evidence="2" id="KW-0805">Transcription regulation</keyword>
<dbReference type="Gene3D" id="1.10.10.10">
    <property type="entry name" value="Winged helix-like DNA-binding domain superfamily/Winged helix DNA-binding domain"/>
    <property type="match status" value="1"/>
</dbReference>
<keyword evidence="4" id="KW-0804">Transcription</keyword>
<dbReference type="CDD" id="cd15831">
    <property type="entry name" value="BTAD"/>
    <property type="match status" value="1"/>
</dbReference>
<dbReference type="InterPro" id="IPR027417">
    <property type="entry name" value="P-loop_NTPase"/>
</dbReference>
<keyword evidence="3 5" id="KW-0238">DNA-binding</keyword>
<evidence type="ECO:0000313" key="8">
    <source>
        <dbReference type="Proteomes" id="UP001597083"/>
    </source>
</evidence>
<dbReference type="Proteomes" id="UP001597083">
    <property type="component" value="Unassembled WGS sequence"/>
</dbReference>
<dbReference type="SMART" id="SM00862">
    <property type="entry name" value="Trans_reg_C"/>
    <property type="match status" value="1"/>
</dbReference>
<dbReference type="SMART" id="SM01043">
    <property type="entry name" value="BTAD"/>
    <property type="match status" value="1"/>
</dbReference>
<evidence type="ECO:0000256" key="5">
    <source>
        <dbReference type="PROSITE-ProRule" id="PRU01091"/>
    </source>
</evidence>
<dbReference type="Pfam" id="PF13424">
    <property type="entry name" value="TPR_12"/>
    <property type="match status" value="2"/>
</dbReference>
<dbReference type="SMART" id="SM00028">
    <property type="entry name" value="TPR"/>
    <property type="match status" value="7"/>
</dbReference>
<keyword evidence="8" id="KW-1185">Reference proteome</keyword>
<dbReference type="SUPFAM" id="SSF48452">
    <property type="entry name" value="TPR-like"/>
    <property type="match status" value="3"/>
</dbReference>
<dbReference type="InterPro" id="IPR011990">
    <property type="entry name" value="TPR-like_helical_dom_sf"/>
</dbReference>
<dbReference type="PROSITE" id="PS51755">
    <property type="entry name" value="OMPR_PHOB"/>
    <property type="match status" value="1"/>
</dbReference>
<dbReference type="InterPro" id="IPR051677">
    <property type="entry name" value="AfsR-DnrI-RedD_regulator"/>
</dbReference>
<dbReference type="EMBL" id="JBHTIR010004403">
    <property type="protein sequence ID" value="MFD0857328.1"/>
    <property type="molecule type" value="Genomic_DNA"/>
</dbReference>
<gene>
    <name evidence="7" type="ORF">ACFQ07_34310</name>
</gene>
<organism evidence="7 8">
    <name type="scientific">Actinomadura adrarensis</name>
    <dbReference type="NCBI Taxonomy" id="1819600"/>
    <lineage>
        <taxon>Bacteria</taxon>
        <taxon>Bacillati</taxon>
        <taxon>Actinomycetota</taxon>
        <taxon>Actinomycetes</taxon>
        <taxon>Streptosporangiales</taxon>
        <taxon>Thermomonosporaceae</taxon>
        <taxon>Actinomadura</taxon>
    </lineage>
</organism>
<dbReference type="Gene3D" id="1.25.40.10">
    <property type="entry name" value="Tetratricopeptide repeat domain"/>
    <property type="match status" value="3"/>
</dbReference>
<dbReference type="SUPFAM" id="SSF52540">
    <property type="entry name" value="P-loop containing nucleoside triphosphate hydrolases"/>
    <property type="match status" value="1"/>
</dbReference>
<reference evidence="8" key="1">
    <citation type="journal article" date="2019" name="Int. J. Syst. Evol. Microbiol.">
        <title>The Global Catalogue of Microorganisms (GCM) 10K type strain sequencing project: providing services to taxonomists for standard genome sequencing and annotation.</title>
        <authorList>
            <consortium name="The Broad Institute Genomics Platform"/>
            <consortium name="The Broad Institute Genome Sequencing Center for Infectious Disease"/>
            <person name="Wu L."/>
            <person name="Ma J."/>
        </authorList>
    </citation>
    <scope>NUCLEOTIDE SEQUENCE [LARGE SCALE GENOMIC DNA]</scope>
    <source>
        <strain evidence="8">JCM 31696</strain>
    </source>
</reference>
<dbReference type="InterPro" id="IPR016032">
    <property type="entry name" value="Sig_transdc_resp-reg_C-effctor"/>
</dbReference>
<evidence type="ECO:0000313" key="7">
    <source>
        <dbReference type="EMBL" id="MFD0857328.1"/>
    </source>
</evidence>
<name>A0ABW3CVE0_9ACTN</name>
<comment type="similarity">
    <text evidence="1">Belongs to the AfsR/DnrI/RedD regulatory family.</text>
</comment>
<dbReference type="InterPro" id="IPR002182">
    <property type="entry name" value="NB-ARC"/>
</dbReference>
<dbReference type="InterPro" id="IPR019734">
    <property type="entry name" value="TPR_rpt"/>
</dbReference>
<dbReference type="InterPro" id="IPR005158">
    <property type="entry name" value="BTAD"/>
</dbReference>
<evidence type="ECO:0000256" key="3">
    <source>
        <dbReference type="ARBA" id="ARBA00023125"/>
    </source>
</evidence>
<sequence>MMELRLLGAVQLLVDGVTRELGSPKERCLLAILALECGSVVSVETLAARIWGDSPPPRARSTLTSYVARLRRRFRRGEPEWDEPSPIEYGHGGYRLTLVPESVDLHRFRSLRRQARAISESGDDEHAVGLLAGAEELWCGEPLSGLPGDWIRALRESLDEERHGVRLERIDLQLRLGRHGEVIAELQQLATRRPLDERVTALLMIALYRHDRAADALDVYRRVTRLLAAEQGSDPGPRLQELHGLILRRDPELGVTPRHLLGGGVRQPRSLPEEPAGFIGRERELEIITDPADADGGAPAVTVITGMGGVGKSDLAVRAAHILTARFPDAALHVRLCGHDEAQPPLSAGAVLTELLRALGIPPDRIPVSLPERARLWRREMSGRRAVVVLDDAIGPEQVRLVVSGLPSSRCLITSRRRLAGLPGARYLRLDALPPEQARILVSRIVGDRLGSLAIDDIVRRCGGLPLALRLVAAHAAQRNAGEPCVPVADIELTDVDDTVARRAFNSSYRDLTELQQRLFRRLGWSPCRDITAEAAAVLVACPIEDVYGELEVLLDHHLICESAPERLYMHDVVREFARVRALDEDSESERRRALSRLVQHYLRSADRADRMLYPHRPRRDLVEVRSNVPPQADTEAWLQREWRNGLAVAEYAIEHEMKENGALLVHVLSRFLEAQCRREEAAKAQETAVRAARETRDSEALAHALLDLSFTRFRTGECIAALDHADEAMPIFRARGDLRGEADTLDRIGIINCIAGRYREALAHFQEAQDLHRRVGNANGEAESLGYAALVQLHLGRYSEALQYLQYSLSACRRVENRLEEAKVLNNIGDIQRRRGMHRDAISHYEESSAILKRVGGAVQYEAIIKNNIGGVRQYKGDYPGALRCYREAIKVFRAIADRPNVADVLNSIGTTYLLMGCVEEALIHYQQAGDLAQDVGDPYQHVRALRGIADVHQATARYEVALGYYNKALDIACEISDPYQQGKVFEGMGATVLHLHGEKAARIHWRQALEIFEEIGVPEAECVAIRLHPIDGVAS</sequence>
<evidence type="ECO:0000256" key="2">
    <source>
        <dbReference type="ARBA" id="ARBA00023015"/>
    </source>
</evidence>
<dbReference type="SUPFAM" id="SSF46894">
    <property type="entry name" value="C-terminal effector domain of the bipartite response regulators"/>
    <property type="match status" value="1"/>
</dbReference>
<dbReference type="InterPro" id="IPR001867">
    <property type="entry name" value="OmpR/PhoB-type_DNA-bd"/>
</dbReference>
<dbReference type="InterPro" id="IPR036388">
    <property type="entry name" value="WH-like_DNA-bd_sf"/>
</dbReference>
<dbReference type="Pfam" id="PF00931">
    <property type="entry name" value="NB-ARC"/>
    <property type="match status" value="1"/>
</dbReference>
<dbReference type="PRINTS" id="PR00364">
    <property type="entry name" value="DISEASERSIST"/>
</dbReference>
<feature type="domain" description="OmpR/PhoB-type" evidence="6">
    <location>
        <begin position="1"/>
        <end position="98"/>
    </location>
</feature>
<dbReference type="Gene3D" id="3.40.50.300">
    <property type="entry name" value="P-loop containing nucleotide triphosphate hydrolases"/>
    <property type="match status" value="1"/>
</dbReference>
<evidence type="ECO:0000256" key="4">
    <source>
        <dbReference type="ARBA" id="ARBA00023163"/>
    </source>
</evidence>
<comment type="caution">
    <text evidence="7">The sequence shown here is derived from an EMBL/GenBank/DDBJ whole genome shotgun (WGS) entry which is preliminary data.</text>
</comment>
<proteinExistence type="inferred from homology"/>
<dbReference type="Pfam" id="PF00486">
    <property type="entry name" value="Trans_reg_C"/>
    <property type="match status" value="1"/>
</dbReference>
<accession>A0ABW3CVE0</accession>
<feature type="DNA-binding region" description="OmpR/PhoB-type" evidence="5">
    <location>
        <begin position="1"/>
        <end position="98"/>
    </location>
</feature>
<dbReference type="PANTHER" id="PTHR35807">
    <property type="entry name" value="TRANSCRIPTIONAL REGULATOR REDD-RELATED"/>
    <property type="match status" value="1"/>
</dbReference>
<dbReference type="Pfam" id="PF03704">
    <property type="entry name" value="BTAD"/>
    <property type="match status" value="1"/>
</dbReference>
<evidence type="ECO:0000256" key="1">
    <source>
        <dbReference type="ARBA" id="ARBA00005820"/>
    </source>
</evidence>